<evidence type="ECO:0000313" key="5">
    <source>
        <dbReference type="Proteomes" id="UP001274896"/>
    </source>
</evidence>
<dbReference type="SUPFAM" id="SSF56672">
    <property type="entry name" value="DNA/RNA polymerases"/>
    <property type="match status" value="1"/>
</dbReference>
<evidence type="ECO:0000256" key="1">
    <source>
        <dbReference type="ARBA" id="ARBA00010879"/>
    </source>
</evidence>
<comment type="caution">
    <text evidence="4">The sequence shown here is derived from an EMBL/GenBank/DDBJ whole genome shotgun (WGS) entry which is preliminary data.</text>
</comment>
<dbReference type="EC" id="3.1.26.4" evidence="2"/>
<dbReference type="PANTHER" id="PTHR24559">
    <property type="entry name" value="TRANSPOSON TY3-I GAG-POL POLYPROTEIN"/>
    <property type="match status" value="1"/>
</dbReference>
<dbReference type="EMBL" id="JAUCMX010000011">
    <property type="protein sequence ID" value="KAK3530899.1"/>
    <property type="molecule type" value="Genomic_DNA"/>
</dbReference>
<dbReference type="Pfam" id="PF00078">
    <property type="entry name" value="RVT_1"/>
    <property type="match status" value="1"/>
</dbReference>
<dbReference type="InterPro" id="IPR043502">
    <property type="entry name" value="DNA/RNA_pol_sf"/>
</dbReference>
<evidence type="ECO:0000256" key="2">
    <source>
        <dbReference type="ARBA" id="ARBA00012180"/>
    </source>
</evidence>
<dbReference type="CDD" id="cd01647">
    <property type="entry name" value="RT_LTR"/>
    <property type="match status" value="1"/>
</dbReference>
<name>A0AAE0QS35_9TELE</name>
<dbReference type="Proteomes" id="UP001274896">
    <property type="component" value="Unassembled WGS sequence"/>
</dbReference>
<dbReference type="Gene3D" id="3.10.10.10">
    <property type="entry name" value="HIV Type 1 Reverse Transcriptase, subunit A, domain 1"/>
    <property type="match status" value="1"/>
</dbReference>
<sequence length="154" mass="16993">MGLRHQPTAQHLTPQGPGLCSLSAGGKSHGGVYRGGPSCRSHTAIHVSSSGGVFLCREEGWGPRLCIDYRGLNEISVHYPYPLPLGPATLEQLRGAKFFTKLDLRSAYNLVRIWEGDKWKTAFHTTHGHYEYLVMPFGLTNAPAVFQSLINEVF</sequence>
<proteinExistence type="inferred from homology"/>
<evidence type="ECO:0000259" key="3">
    <source>
        <dbReference type="Pfam" id="PF00078"/>
    </source>
</evidence>
<gene>
    <name evidence="4" type="ORF">QTP70_004396</name>
</gene>
<dbReference type="PANTHER" id="PTHR24559:SF440">
    <property type="entry name" value="RIBONUCLEASE H"/>
    <property type="match status" value="1"/>
</dbReference>
<keyword evidence="5" id="KW-1185">Reference proteome</keyword>
<dbReference type="InterPro" id="IPR000477">
    <property type="entry name" value="RT_dom"/>
</dbReference>
<comment type="similarity">
    <text evidence="1">Belongs to the beta type-B retroviral polymerase family. HERV class-II K(HML-2) pol subfamily.</text>
</comment>
<dbReference type="AlphaFoldDB" id="A0AAE0QS35"/>
<protein>
    <recommendedName>
        <fullName evidence="2">ribonuclease H</fullName>
        <ecNumber evidence="2">3.1.26.4</ecNumber>
    </recommendedName>
</protein>
<accession>A0AAE0QS35</accession>
<feature type="domain" description="Reverse transcriptase" evidence="3">
    <location>
        <begin position="64"/>
        <end position="154"/>
    </location>
</feature>
<dbReference type="Gene3D" id="3.30.70.270">
    <property type="match status" value="1"/>
</dbReference>
<dbReference type="InterPro" id="IPR043128">
    <property type="entry name" value="Rev_trsase/Diguanyl_cyclase"/>
</dbReference>
<reference evidence="4" key="1">
    <citation type="submission" date="2023-06" db="EMBL/GenBank/DDBJ databases">
        <title>Male Hemibagrus guttatus genome.</title>
        <authorList>
            <person name="Bian C."/>
        </authorList>
    </citation>
    <scope>NUCLEOTIDE SEQUENCE</scope>
    <source>
        <strain evidence="4">Male_cb2023</strain>
        <tissue evidence="4">Muscle</tissue>
    </source>
</reference>
<dbReference type="GO" id="GO:0004523">
    <property type="term" value="F:RNA-DNA hybrid ribonuclease activity"/>
    <property type="evidence" value="ECO:0007669"/>
    <property type="project" value="UniProtKB-EC"/>
</dbReference>
<evidence type="ECO:0000313" key="4">
    <source>
        <dbReference type="EMBL" id="KAK3530899.1"/>
    </source>
</evidence>
<dbReference type="InterPro" id="IPR053134">
    <property type="entry name" value="RNA-dir_DNA_polymerase"/>
</dbReference>
<organism evidence="4 5">
    <name type="scientific">Hemibagrus guttatus</name>
    <dbReference type="NCBI Taxonomy" id="175788"/>
    <lineage>
        <taxon>Eukaryota</taxon>
        <taxon>Metazoa</taxon>
        <taxon>Chordata</taxon>
        <taxon>Craniata</taxon>
        <taxon>Vertebrata</taxon>
        <taxon>Euteleostomi</taxon>
        <taxon>Actinopterygii</taxon>
        <taxon>Neopterygii</taxon>
        <taxon>Teleostei</taxon>
        <taxon>Ostariophysi</taxon>
        <taxon>Siluriformes</taxon>
        <taxon>Bagridae</taxon>
        <taxon>Hemibagrus</taxon>
    </lineage>
</organism>